<accession>A0A0C9V1X0</accession>
<dbReference type="HOGENOM" id="CLU_1305553_0_0_1"/>
<keyword evidence="3" id="KW-1185">Reference proteome</keyword>
<gene>
    <name evidence="2" type="ORF">M422DRAFT_53382</name>
</gene>
<organism evidence="2 3">
    <name type="scientific">Sphaerobolus stellatus (strain SS14)</name>
    <dbReference type="NCBI Taxonomy" id="990650"/>
    <lineage>
        <taxon>Eukaryota</taxon>
        <taxon>Fungi</taxon>
        <taxon>Dikarya</taxon>
        <taxon>Basidiomycota</taxon>
        <taxon>Agaricomycotina</taxon>
        <taxon>Agaricomycetes</taxon>
        <taxon>Phallomycetidae</taxon>
        <taxon>Geastrales</taxon>
        <taxon>Sphaerobolaceae</taxon>
        <taxon>Sphaerobolus</taxon>
    </lineage>
</organism>
<keyword evidence="1" id="KW-0812">Transmembrane</keyword>
<dbReference type="EMBL" id="KN837242">
    <property type="protein sequence ID" value="KIJ31455.1"/>
    <property type="molecule type" value="Genomic_DNA"/>
</dbReference>
<evidence type="ECO:0000256" key="1">
    <source>
        <dbReference type="SAM" id="Phobius"/>
    </source>
</evidence>
<feature type="transmembrane region" description="Helical" evidence="1">
    <location>
        <begin position="177"/>
        <end position="197"/>
    </location>
</feature>
<dbReference type="Proteomes" id="UP000054279">
    <property type="component" value="Unassembled WGS sequence"/>
</dbReference>
<name>A0A0C9V1X0_SPHS4</name>
<sequence length="211" mass="24346">MDRGIHAKYDFRSPTFRPLTARPKINSTVNIKTQVSSKRCLLPPIPQSPMVIQEYDWVELLHDKVYYTISFSRVRTFHRERTAGRTLLEKSMVFWKGSVFYQPLFRHSSDVLGSRCFSTVLHHSILPPELYADEALMFPSVAHCFDSCLKFFHSYSSGISVIQQARIYAIYDQNKKLLVAMAILCLTEKLLTVYLIFGKKYTGISSQASYL</sequence>
<protein>
    <submittedName>
        <fullName evidence="2">Unplaced genomic scaffold SPHSTscaffold_167, whole genome shotgun sequence</fullName>
    </submittedName>
</protein>
<proteinExistence type="predicted"/>
<reference evidence="2 3" key="1">
    <citation type="submission" date="2014-06" db="EMBL/GenBank/DDBJ databases">
        <title>Evolutionary Origins and Diversification of the Mycorrhizal Mutualists.</title>
        <authorList>
            <consortium name="DOE Joint Genome Institute"/>
            <consortium name="Mycorrhizal Genomics Consortium"/>
            <person name="Kohler A."/>
            <person name="Kuo A."/>
            <person name="Nagy L.G."/>
            <person name="Floudas D."/>
            <person name="Copeland A."/>
            <person name="Barry K.W."/>
            <person name="Cichocki N."/>
            <person name="Veneault-Fourrey C."/>
            <person name="LaButti K."/>
            <person name="Lindquist E.A."/>
            <person name="Lipzen A."/>
            <person name="Lundell T."/>
            <person name="Morin E."/>
            <person name="Murat C."/>
            <person name="Riley R."/>
            <person name="Ohm R."/>
            <person name="Sun H."/>
            <person name="Tunlid A."/>
            <person name="Henrissat B."/>
            <person name="Grigoriev I.V."/>
            <person name="Hibbett D.S."/>
            <person name="Martin F."/>
        </authorList>
    </citation>
    <scope>NUCLEOTIDE SEQUENCE [LARGE SCALE GENOMIC DNA]</scope>
    <source>
        <strain evidence="2 3">SS14</strain>
    </source>
</reference>
<evidence type="ECO:0000313" key="3">
    <source>
        <dbReference type="Proteomes" id="UP000054279"/>
    </source>
</evidence>
<dbReference type="AlphaFoldDB" id="A0A0C9V1X0"/>
<evidence type="ECO:0000313" key="2">
    <source>
        <dbReference type="EMBL" id="KIJ31455.1"/>
    </source>
</evidence>
<keyword evidence="1" id="KW-1133">Transmembrane helix</keyword>
<keyword evidence="1" id="KW-0472">Membrane</keyword>